<dbReference type="OrthoDB" id="8772678at2"/>
<comment type="caution">
    <text evidence="2">The sequence shown here is derived from an EMBL/GenBank/DDBJ whole genome shotgun (WGS) entry which is preliminary data.</text>
</comment>
<dbReference type="SUPFAM" id="SSF53067">
    <property type="entry name" value="Actin-like ATPase domain"/>
    <property type="match status" value="1"/>
</dbReference>
<dbReference type="AlphaFoldDB" id="A0A1Q5PSI8"/>
<evidence type="ECO:0000256" key="1">
    <source>
        <dbReference type="ARBA" id="ARBA00006479"/>
    </source>
</evidence>
<dbReference type="Pfam" id="PF00480">
    <property type="entry name" value="ROK"/>
    <property type="match status" value="1"/>
</dbReference>
<name>A0A1Q5PSI8_9ACTO</name>
<dbReference type="STRING" id="156892.BM477_00015"/>
<evidence type="ECO:0000313" key="3">
    <source>
        <dbReference type="Proteomes" id="UP000186465"/>
    </source>
</evidence>
<evidence type="ECO:0000313" key="2">
    <source>
        <dbReference type="EMBL" id="OKL50405.1"/>
    </source>
</evidence>
<dbReference type="RefSeq" id="WP_075360646.1">
    <property type="nucleotide sequence ID" value="NZ_MPDM01000001.1"/>
</dbReference>
<sequence length="333" mass="33488">MRHVIAIDIGGTKIAGALVALLESGETPPAAVAERLRGFVTARSAVATHPTWTAATVKTGGNDVAATVVSVVQKVIAHAQSHGLTLSGVGIGSAGVIDPTGRMIASATDAIPGWTGTKLADIVEAATGLPVIIENDVHAHARGEAVGGAGNPFASTLMVAVGTGIGGAFTEGSRILRGIRGLSGHVGHIVAPGAEGNLCSCGADGHLEAIASGPGMTRWFNQRGGNAVDARDLEAQAEAGDELAIQVMAEAATATGQIIAGLVNCFDPEVVILGGGLARAGDLYWGPLKAAYQTQLMPALRDTQLLPAALGSAAALVGAGELIRYHLDEFGDR</sequence>
<dbReference type="PANTHER" id="PTHR18964:SF169">
    <property type="entry name" value="N-ACETYLMANNOSAMINE KINASE"/>
    <property type="match status" value="1"/>
</dbReference>
<organism evidence="2 3">
    <name type="scientific">Boudabousia marimammalium</name>
    <dbReference type="NCBI Taxonomy" id="156892"/>
    <lineage>
        <taxon>Bacteria</taxon>
        <taxon>Bacillati</taxon>
        <taxon>Actinomycetota</taxon>
        <taxon>Actinomycetes</taxon>
        <taxon>Actinomycetales</taxon>
        <taxon>Actinomycetaceae</taxon>
        <taxon>Boudabousia</taxon>
    </lineage>
</organism>
<dbReference type="Gene3D" id="3.30.420.40">
    <property type="match status" value="2"/>
</dbReference>
<dbReference type="PROSITE" id="PS01125">
    <property type="entry name" value="ROK"/>
    <property type="match status" value="1"/>
</dbReference>
<comment type="similarity">
    <text evidence="1">Belongs to the ROK (NagC/XylR) family.</text>
</comment>
<dbReference type="PANTHER" id="PTHR18964">
    <property type="entry name" value="ROK (REPRESSOR, ORF, KINASE) FAMILY"/>
    <property type="match status" value="1"/>
</dbReference>
<keyword evidence="3" id="KW-1185">Reference proteome</keyword>
<dbReference type="InterPro" id="IPR049874">
    <property type="entry name" value="ROK_cs"/>
</dbReference>
<proteinExistence type="inferred from homology"/>
<protein>
    <recommendedName>
        <fullName evidence="4">Sugar kinase</fullName>
    </recommendedName>
</protein>
<dbReference type="Proteomes" id="UP000186465">
    <property type="component" value="Unassembled WGS sequence"/>
</dbReference>
<dbReference type="InterPro" id="IPR000600">
    <property type="entry name" value="ROK"/>
</dbReference>
<reference evidence="3" key="1">
    <citation type="submission" date="2016-11" db="EMBL/GenBank/DDBJ databases">
        <title>Actinomyces gypaetusis sp. nov. isolated from Gypaetus barbatus in Qinghai Tibet Plateau China.</title>
        <authorList>
            <person name="Meng X."/>
        </authorList>
    </citation>
    <scope>NUCLEOTIDE SEQUENCE [LARGE SCALE GENOMIC DNA]</scope>
    <source>
        <strain evidence="3">DSM 15383</strain>
    </source>
</reference>
<dbReference type="InterPro" id="IPR043129">
    <property type="entry name" value="ATPase_NBD"/>
</dbReference>
<accession>A0A1Q5PSI8</accession>
<dbReference type="EMBL" id="MPDM01000001">
    <property type="protein sequence ID" value="OKL50405.1"/>
    <property type="molecule type" value="Genomic_DNA"/>
</dbReference>
<evidence type="ECO:0008006" key="4">
    <source>
        <dbReference type="Google" id="ProtNLM"/>
    </source>
</evidence>
<gene>
    <name evidence="2" type="ORF">BM477_00015</name>
</gene>